<sequence>MECRLSLCLLTAVAECVPHHGHCQVLISTQERSIGLARFCGSLVCDVEGLFLVQQPVLHNVAKLIHQHTKGGGRYLQVGHDDGAKDGR</sequence>
<name>A0A6B0U6J3_IXORI</name>
<dbReference type="EMBL" id="GIFC01003878">
    <property type="protein sequence ID" value="MXU85961.1"/>
    <property type="molecule type" value="Transcribed_RNA"/>
</dbReference>
<protein>
    <submittedName>
        <fullName evidence="1">Putative secreted protein</fullName>
    </submittedName>
</protein>
<proteinExistence type="predicted"/>
<dbReference type="AlphaFoldDB" id="A0A6B0U6J3"/>
<accession>A0A6B0U6J3</accession>
<organism evidence="1">
    <name type="scientific">Ixodes ricinus</name>
    <name type="common">Common tick</name>
    <name type="synonym">Acarus ricinus</name>
    <dbReference type="NCBI Taxonomy" id="34613"/>
    <lineage>
        <taxon>Eukaryota</taxon>
        <taxon>Metazoa</taxon>
        <taxon>Ecdysozoa</taxon>
        <taxon>Arthropoda</taxon>
        <taxon>Chelicerata</taxon>
        <taxon>Arachnida</taxon>
        <taxon>Acari</taxon>
        <taxon>Parasitiformes</taxon>
        <taxon>Ixodida</taxon>
        <taxon>Ixodoidea</taxon>
        <taxon>Ixodidae</taxon>
        <taxon>Ixodinae</taxon>
        <taxon>Ixodes</taxon>
    </lineage>
</organism>
<reference evidence="1" key="1">
    <citation type="submission" date="2019-12" db="EMBL/GenBank/DDBJ databases">
        <title>An insight into the sialome of adult female Ixodes ricinus ticks feeding for 6 days.</title>
        <authorList>
            <person name="Perner J."/>
            <person name="Ribeiro J.M.C."/>
        </authorList>
    </citation>
    <scope>NUCLEOTIDE SEQUENCE</scope>
    <source>
        <strain evidence="1">Semi-engorged</strain>
        <tissue evidence="1">Salivary glands</tissue>
    </source>
</reference>
<evidence type="ECO:0000313" key="1">
    <source>
        <dbReference type="EMBL" id="MXU85961.1"/>
    </source>
</evidence>